<dbReference type="EMBL" id="LWMH01000003">
    <property type="protein sequence ID" value="KZS43085.1"/>
    <property type="molecule type" value="Genomic_DNA"/>
</dbReference>
<keyword evidence="1 4" id="KW-0808">Transferase</keyword>
<dbReference type="OrthoDB" id="9799092at2"/>
<dbReference type="Pfam" id="PF00583">
    <property type="entry name" value="Acetyltransf_1"/>
    <property type="match status" value="1"/>
</dbReference>
<dbReference type="PROSITE" id="PS51186">
    <property type="entry name" value="GNAT"/>
    <property type="match status" value="1"/>
</dbReference>
<dbReference type="PANTHER" id="PTHR43420:SF52">
    <property type="entry name" value="N-ACETYLTRANSFERASE YODP"/>
    <property type="match status" value="1"/>
</dbReference>
<comment type="caution">
    <text evidence="4">The sequence shown here is derived from an EMBL/GenBank/DDBJ whole genome shotgun (WGS) entry which is preliminary data.</text>
</comment>
<dbReference type="InterPro" id="IPR016181">
    <property type="entry name" value="Acyl_CoA_acyltransferase"/>
</dbReference>
<dbReference type="AlphaFoldDB" id="A0A163D9N5"/>
<evidence type="ECO:0000256" key="2">
    <source>
        <dbReference type="ARBA" id="ARBA00023315"/>
    </source>
</evidence>
<evidence type="ECO:0000256" key="1">
    <source>
        <dbReference type="ARBA" id="ARBA00022679"/>
    </source>
</evidence>
<evidence type="ECO:0000259" key="3">
    <source>
        <dbReference type="PROSITE" id="PS51186"/>
    </source>
</evidence>
<protein>
    <submittedName>
        <fullName evidence="4">Acetyltransferase</fullName>
    </submittedName>
</protein>
<keyword evidence="2" id="KW-0012">Acyltransferase</keyword>
<evidence type="ECO:0000313" key="5">
    <source>
        <dbReference type="Proteomes" id="UP000076796"/>
    </source>
</evidence>
<sequence>MNTIRLRRMADYDRDVRREVAEVFVDGYYNELSYFTQDRNTLQTAFQDLFSPEVFYVAEVQGVIIGILACSHNGQRAMPVALTPLQDALGDKTGKLAYEVMKNEFNLALPYDDDTGYIECVATTEKARGKGVSTALMKHVMKELPYRRYVLEVANSNEAGLRLYPKLGFREIERKPEGHSEDSGFHERIYMEWSKPLNLNLNR</sequence>
<organism evidence="4 5">
    <name type="scientific">Paenibacillus glucanolyticus</name>
    <dbReference type="NCBI Taxonomy" id="59843"/>
    <lineage>
        <taxon>Bacteria</taxon>
        <taxon>Bacillati</taxon>
        <taxon>Bacillota</taxon>
        <taxon>Bacilli</taxon>
        <taxon>Bacillales</taxon>
        <taxon>Paenibacillaceae</taxon>
        <taxon>Paenibacillus</taxon>
    </lineage>
</organism>
<evidence type="ECO:0000313" key="4">
    <source>
        <dbReference type="EMBL" id="KZS43085.1"/>
    </source>
</evidence>
<keyword evidence="5" id="KW-1185">Reference proteome</keyword>
<name>A0A163D9N5_9BACL</name>
<dbReference type="PANTHER" id="PTHR43420">
    <property type="entry name" value="ACETYLTRANSFERASE"/>
    <property type="match status" value="1"/>
</dbReference>
<feature type="domain" description="N-acetyltransferase" evidence="3">
    <location>
        <begin position="14"/>
        <end position="196"/>
    </location>
</feature>
<dbReference type="InterPro" id="IPR000182">
    <property type="entry name" value="GNAT_dom"/>
</dbReference>
<dbReference type="InterPro" id="IPR050680">
    <property type="entry name" value="YpeA/RimI_acetyltransf"/>
</dbReference>
<dbReference type="STRING" id="59843.A3958_23565"/>
<dbReference type="GO" id="GO:0016747">
    <property type="term" value="F:acyltransferase activity, transferring groups other than amino-acyl groups"/>
    <property type="evidence" value="ECO:0007669"/>
    <property type="project" value="InterPro"/>
</dbReference>
<dbReference type="CDD" id="cd04301">
    <property type="entry name" value="NAT_SF"/>
    <property type="match status" value="1"/>
</dbReference>
<dbReference type="SUPFAM" id="SSF55729">
    <property type="entry name" value="Acyl-CoA N-acyltransferases (Nat)"/>
    <property type="match status" value="1"/>
</dbReference>
<dbReference type="RefSeq" id="WP_063480568.1">
    <property type="nucleotide sequence ID" value="NZ_CP147845.1"/>
</dbReference>
<reference evidence="4" key="1">
    <citation type="journal article" date="2016" name="Genome Announc.">
        <title>Draft genomes of two strains of Paenibacillus glucanolyticus with capability to degrade lignocellulose.</title>
        <authorList>
            <person name="Mathews S.L."/>
            <person name="Pawlak J."/>
            <person name="Grunden A.M."/>
        </authorList>
    </citation>
    <scope>NUCLEOTIDE SEQUENCE [LARGE SCALE GENOMIC DNA]</scope>
    <source>
        <strain evidence="4">SLM1</strain>
    </source>
</reference>
<proteinExistence type="predicted"/>
<dbReference type="GeneID" id="97555168"/>
<accession>A0A163D9N5</accession>
<dbReference type="Proteomes" id="UP000076796">
    <property type="component" value="Unassembled WGS sequence"/>
</dbReference>
<gene>
    <name evidence="4" type="ORF">AWU65_00210</name>
</gene>
<dbReference type="Gene3D" id="3.40.630.30">
    <property type="match status" value="1"/>
</dbReference>